<evidence type="ECO:0000313" key="2">
    <source>
        <dbReference type="EMBL" id="CAE7531124.1"/>
    </source>
</evidence>
<dbReference type="EMBL" id="CAJNDS010002575">
    <property type="protein sequence ID" value="CAE7531124.1"/>
    <property type="molecule type" value="Genomic_DNA"/>
</dbReference>
<gene>
    <name evidence="2" type="primary">PIP5K4</name>
    <name evidence="2" type="ORF">SNAT2548_LOCUS29754</name>
</gene>
<dbReference type="Gene3D" id="2.20.110.10">
    <property type="entry name" value="Histone H3 K4-specific methyltransferase SET7/9 N-terminal domain"/>
    <property type="match status" value="1"/>
</dbReference>
<evidence type="ECO:0000256" key="1">
    <source>
        <dbReference type="SAM" id="MobiDB-lite"/>
    </source>
</evidence>
<organism evidence="2 3">
    <name type="scientific">Symbiodinium natans</name>
    <dbReference type="NCBI Taxonomy" id="878477"/>
    <lineage>
        <taxon>Eukaryota</taxon>
        <taxon>Sar</taxon>
        <taxon>Alveolata</taxon>
        <taxon>Dinophyceae</taxon>
        <taxon>Suessiales</taxon>
        <taxon>Symbiodiniaceae</taxon>
        <taxon>Symbiodinium</taxon>
    </lineage>
</organism>
<dbReference type="OrthoDB" id="194386at2759"/>
<protein>
    <submittedName>
        <fullName evidence="2">PIP5K4 protein</fullName>
    </submittedName>
</protein>
<dbReference type="Proteomes" id="UP000604046">
    <property type="component" value="Unassembled WGS sequence"/>
</dbReference>
<dbReference type="Gene3D" id="3.40.50.150">
    <property type="entry name" value="Vaccinia Virus protein VP39"/>
    <property type="match status" value="1"/>
</dbReference>
<keyword evidence="3" id="KW-1185">Reference proteome</keyword>
<dbReference type="AlphaFoldDB" id="A0A812TKT7"/>
<dbReference type="Pfam" id="PF10294">
    <property type="entry name" value="Methyltransf_16"/>
    <property type="match status" value="1"/>
</dbReference>
<dbReference type="InterPro" id="IPR019410">
    <property type="entry name" value="Methyltransf_16"/>
</dbReference>
<dbReference type="SUPFAM" id="SSF53335">
    <property type="entry name" value="S-adenosyl-L-methionine-dependent methyltransferases"/>
    <property type="match status" value="1"/>
</dbReference>
<proteinExistence type="predicted"/>
<comment type="caution">
    <text evidence="2">The sequence shown here is derived from an EMBL/GenBank/DDBJ whole genome shotgun (WGS) entry which is preliminary data.</text>
</comment>
<feature type="region of interest" description="Disordered" evidence="1">
    <location>
        <begin position="629"/>
        <end position="686"/>
    </location>
</feature>
<accession>A0A812TKT7</accession>
<sequence>MLHPVYKLGGKHPDFRLPCQRLSRQSWRCRCPERWLANRCGVDYGSAASTVQAGGTLTGYGHYGWSRNGLLSLRQPRRNWQVSARRIALRSRRESADAKAKLLGYFGCFAGSGNLEDVVAQIGHLEGLKVQAPGDLVPGHWTLIGDTEGSRPPALVAACFGASLQGQALRSVCLNISKNLELKCQADVGDAAGNAKTWTARMPLQLDLRTLSANSTRVTVSYVDDDFLVLRENDPFSFLEGRLQRFYVKREVYLRTSSRQRFWRGFSGLRDMLPQVPLWLLSALRGLGVFESTTNPPRYGEYHFVPKVESFTVLFDPELLREPVAVVQLDGLDDTGLLLSLLQYVTLQYTPAASPASASAMSASGLEMRASMYTGMLYSGLFWPASFLAACAVLRALAKRATGRPIRDVHVVELASGTGLPSLAAHRCSARVTCTDVSLLAHRLVLTAAQMQPGGEISTRVFDILLDSPERLLEMKPDIVVASDSFYEEALAEALGRHLGTAARSGATVIATDPWRMEGRGQTIFLDSFWKAMAPAAQPSQASQASQAHFEKQCIPDRILDRGLNAMKYGGQVDRSVGVFEFYAQSENQGKSIVLFANGDKYIGGLQAGRKEGDGMYVYADGSAYKGPWSADSMDGEPHPGGHEAESEQTRRLHDLNTKNSEAVQSMKAKLPGERKQAPTVARIQD</sequence>
<feature type="compositionally biased region" description="Basic and acidic residues" evidence="1">
    <location>
        <begin position="636"/>
        <end position="657"/>
    </location>
</feature>
<reference evidence="2" key="1">
    <citation type="submission" date="2021-02" db="EMBL/GenBank/DDBJ databases">
        <authorList>
            <person name="Dougan E. K."/>
            <person name="Rhodes N."/>
            <person name="Thang M."/>
            <person name="Chan C."/>
        </authorList>
    </citation>
    <scope>NUCLEOTIDE SEQUENCE</scope>
</reference>
<dbReference type="SUPFAM" id="SSF82185">
    <property type="entry name" value="Histone H3 K4-specific methyltransferase SET7/9 N-terminal domain"/>
    <property type="match status" value="1"/>
</dbReference>
<evidence type="ECO:0000313" key="3">
    <source>
        <dbReference type="Proteomes" id="UP000604046"/>
    </source>
</evidence>
<name>A0A812TKT7_9DINO</name>
<dbReference type="InterPro" id="IPR029063">
    <property type="entry name" value="SAM-dependent_MTases_sf"/>
</dbReference>